<dbReference type="InterPro" id="IPR013321">
    <property type="entry name" value="Arc_rbn_hlx_hlx"/>
</dbReference>
<dbReference type="EMBL" id="CP050692">
    <property type="protein sequence ID" value="QIT42755.1"/>
    <property type="molecule type" value="Genomic_DNA"/>
</dbReference>
<dbReference type="RefSeq" id="WP_107419014.1">
    <property type="nucleotide sequence ID" value="NZ_CM007717.1"/>
</dbReference>
<reference evidence="1 2" key="1">
    <citation type="submission" date="2020-03" db="EMBL/GenBank/DDBJ databases">
        <title>Is there a link between lipid content and antibiotic production in Streptomyces?</title>
        <authorList>
            <person name="David M."/>
            <person name="Lejeune C."/>
            <person name="Abreu S."/>
            <person name="Thibessard A."/>
            <person name="Leblond P."/>
            <person name="Chaminade P."/>
            <person name="Virolle M.-J."/>
        </authorList>
    </citation>
    <scope>NUCLEOTIDE SEQUENCE [LARGE SCALE GENOMIC DNA]</scope>
    <source>
        <strain evidence="1 2">DSM 41481</strain>
    </source>
</reference>
<proteinExistence type="predicted"/>
<protein>
    <submittedName>
        <fullName evidence="1">Toxin-antitoxin system HicB family antitoxin</fullName>
    </submittedName>
</protein>
<organism evidence="1 2">
    <name type="scientific">Streptomyces antibioticus</name>
    <dbReference type="NCBI Taxonomy" id="1890"/>
    <lineage>
        <taxon>Bacteria</taxon>
        <taxon>Bacillati</taxon>
        <taxon>Actinomycetota</taxon>
        <taxon>Actinomycetes</taxon>
        <taxon>Kitasatosporales</taxon>
        <taxon>Streptomycetaceae</taxon>
        <taxon>Streptomyces</taxon>
    </lineage>
</organism>
<dbReference type="Gene3D" id="1.10.1220.10">
    <property type="entry name" value="Met repressor-like"/>
    <property type="match status" value="1"/>
</dbReference>
<evidence type="ECO:0000313" key="2">
    <source>
        <dbReference type="Proteomes" id="UP000502504"/>
    </source>
</evidence>
<dbReference type="Proteomes" id="UP000502504">
    <property type="component" value="Chromosome"/>
</dbReference>
<dbReference type="Pfam" id="PF05534">
    <property type="entry name" value="HicB"/>
    <property type="match status" value="1"/>
</dbReference>
<dbReference type="InterPro" id="IPR008651">
    <property type="entry name" value="Uncharacterised_HicB"/>
</dbReference>
<evidence type="ECO:0000313" key="1">
    <source>
        <dbReference type="EMBL" id="QIT42755.1"/>
    </source>
</evidence>
<dbReference type="InterPro" id="IPR010985">
    <property type="entry name" value="Ribbon_hlx_hlx"/>
</dbReference>
<dbReference type="SUPFAM" id="SSF47598">
    <property type="entry name" value="Ribbon-helix-helix"/>
    <property type="match status" value="1"/>
</dbReference>
<accession>A0AAE7CIT6</accession>
<dbReference type="AlphaFoldDB" id="A0AAE7CIT6"/>
<gene>
    <name evidence="1" type="ORF">HCX60_03800</name>
</gene>
<sequence length="53" mass="6004">MARGDRRESLNLRVSPDLKRQVEAYAERVGISINAAACVLLAEGFCAERRRER</sequence>
<name>A0AAE7CIT6_STRAT</name>
<dbReference type="GO" id="GO:0006355">
    <property type="term" value="P:regulation of DNA-templated transcription"/>
    <property type="evidence" value="ECO:0007669"/>
    <property type="project" value="InterPro"/>
</dbReference>